<protein>
    <submittedName>
        <fullName evidence="3">Uncharacterized protein LOC103702651</fullName>
    </submittedName>
</protein>
<evidence type="ECO:0000313" key="3">
    <source>
        <dbReference type="RefSeq" id="XP_008783387.2"/>
    </source>
</evidence>
<dbReference type="OrthoDB" id="10582983at2759"/>
<feature type="region of interest" description="Disordered" evidence="1">
    <location>
        <begin position="1"/>
        <end position="24"/>
    </location>
</feature>
<dbReference type="GeneID" id="103702651"/>
<accession>A0A8B7BQN7</accession>
<dbReference type="KEGG" id="pda:103702651"/>
<reference evidence="3" key="1">
    <citation type="submission" date="2025-08" db="UniProtKB">
        <authorList>
            <consortium name="RefSeq"/>
        </authorList>
    </citation>
    <scope>IDENTIFICATION</scope>
    <source>
        <tissue evidence="3">Young leaves</tissue>
    </source>
</reference>
<name>A0A8B7BQN7_PHODC</name>
<proteinExistence type="predicted"/>
<organism evidence="2 3">
    <name type="scientific">Phoenix dactylifera</name>
    <name type="common">Date palm</name>
    <dbReference type="NCBI Taxonomy" id="42345"/>
    <lineage>
        <taxon>Eukaryota</taxon>
        <taxon>Viridiplantae</taxon>
        <taxon>Streptophyta</taxon>
        <taxon>Embryophyta</taxon>
        <taxon>Tracheophyta</taxon>
        <taxon>Spermatophyta</taxon>
        <taxon>Magnoliopsida</taxon>
        <taxon>Liliopsida</taxon>
        <taxon>Arecaceae</taxon>
        <taxon>Coryphoideae</taxon>
        <taxon>Phoeniceae</taxon>
        <taxon>Phoenix</taxon>
    </lineage>
</organism>
<evidence type="ECO:0000256" key="1">
    <source>
        <dbReference type="SAM" id="MobiDB-lite"/>
    </source>
</evidence>
<sequence>MVEKADMSSTLFRSLSPQAQRDEGVGISALRLAGSRRWISGRGPSASPAEPILPLHRRLPTLHLPPLFLRRALLLGAAPWDPQNPRQPQVPSYRSHPPTPSPLRSSSSSSSESFQKKRSDARPAADPFVAALAECAKEPSPPSDGAAEMGMEKLWRRGGKVTDLRRGAAAAVWSISDRFRIFGLVGWCKSGRCSVADSTVCVPRSSLRNCNAYGRLNRRAA</sequence>
<dbReference type="Proteomes" id="UP000228380">
    <property type="component" value="Unplaced"/>
</dbReference>
<evidence type="ECO:0000313" key="2">
    <source>
        <dbReference type="Proteomes" id="UP000228380"/>
    </source>
</evidence>
<feature type="region of interest" description="Disordered" evidence="1">
    <location>
        <begin position="80"/>
        <end position="122"/>
    </location>
</feature>
<dbReference type="RefSeq" id="XP_008783387.2">
    <property type="nucleotide sequence ID" value="XM_008785165.3"/>
</dbReference>
<dbReference type="AlphaFoldDB" id="A0A8B7BQN7"/>
<gene>
    <name evidence="3" type="primary">LOC103702651</name>
</gene>
<feature type="compositionally biased region" description="Low complexity" evidence="1">
    <location>
        <begin position="102"/>
        <end position="113"/>
    </location>
</feature>
<keyword evidence="2" id="KW-1185">Reference proteome</keyword>
<feature type="compositionally biased region" description="Polar residues" evidence="1">
    <location>
        <begin position="7"/>
        <end position="19"/>
    </location>
</feature>